<dbReference type="SMART" id="SM00198">
    <property type="entry name" value="SCP"/>
    <property type="match status" value="1"/>
</dbReference>
<dbReference type="GO" id="GO:0005576">
    <property type="term" value="C:extracellular region"/>
    <property type="evidence" value="ECO:0007669"/>
    <property type="project" value="InterPro"/>
</dbReference>
<dbReference type="InterPro" id="IPR014044">
    <property type="entry name" value="CAP_dom"/>
</dbReference>
<dbReference type="SUPFAM" id="SSF55797">
    <property type="entry name" value="PR-1-like"/>
    <property type="match status" value="1"/>
</dbReference>
<feature type="signal peptide" evidence="2">
    <location>
        <begin position="1"/>
        <end position="18"/>
    </location>
</feature>
<dbReference type="PANTHER" id="PTHR10334">
    <property type="entry name" value="CYSTEINE-RICH SECRETORY PROTEIN-RELATED"/>
    <property type="match status" value="1"/>
</dbReference>
<dbReference type="InterPro" id="IPR034113">
    <property type="entry name" value="SCP_GAPR1-like"/>
</dbReference>
<dbReference type="Proteomes" id="UP000492821">
    <property type="component" value="Unassembled WGS sequence"/>
</dbReference>
<evidence type="ECO:0000256" key="2">
    <source>
        <dbReference type="SAM" id="SignalP"/>
    </source>
</evidence>
<dbReference type="InterPro" id="IPR035940">
    <property type="entry name" value="CAP_sf"/>
</dbReference>
<reference evidence="4" key="1">
    <citation type="journal article" date="2013" name="Genetics">
        <title>The draft genome and transcriptome of Panagrellus redivivus are shaped by the harsh demands of a free-living lifestyle.</title>
        <authorList>
            <person name="Srinivasan J."/>
            <person name="Dillman A.R."/>
            <person name="Macchietto M.G."/>
            <person name="Heikkinen L."/>
            <person name="Lakso M."/>
            <person name="Fracchia K.M."/>
            <person name="Antoshechkin I."/>
            <person name="Mortazavi A."/>
            <person name="Wong G."/>
            <person name="Sternberg P.W."/>
        </authorList>
    </citation>
    <scope>NUCLEOTIDE SEQUENCE [LARGE SCALE GENOMIC DNA]</scope>
    <source>
        <strain evidence="4">MT8872</strain>
    </source>
</reference>
<dbReference type="PROSITE" id="PS01009">
    <property type="entry name" value="CRISP_1"/>
    <property type="match status" value="1"/>
</dbReference>
<accession>A0A7E4VK22</accession>
<feature type="chain" id="PRO_5028830759" evidence="2">
    <location>
        <begin position="19"/>
        <end position="437"/>
    </location>
</feature>
<reference evidence="5" key="2">
    <citation type="submission" date="2020-10" db="UniProtKB">
        <authorList>
            <consortium name="WormBaseParasite"/>
        </authorList>
    </citation>
    <scope>IDENTIFICATION</scope>
</reference>
<proteinExistence type="predicted"/>
<dbReference type="Gene3D" id="3.40.33.10">
    <property type="entry name" value="CAP"/>
    <property type="match status" value="1"/>
</dbReference>
<protein>
    <submittedName>
        <fullName evidence="5">SCP domain-containing protein</fullName>
    </submittedName>
</protein>
<dbReference type="InterPro" id="IPR001283">
    <property type="entry name" value="CRISP-related"/>
</dbReference>
<dbReference type="WBParaSite" id="Pan_g21886.t1">
    <property type="protein sequence ID" value="Pan_g21886.t1"/>
    <property type="gene ID" value="Pan_g21886"/>
</dbReference>
<keyword evidence="2" id="KW-0732">Signal</keyword>
<dbReference type="CDD" id="cd05382">
    <property type="entry name" value="CAP_GAPR1-like"/>
    <property type="match status" value="1"/>
</dbReference>
<keyword evidence="4" id="KW-1185">Reference proteome</keyword>
<evidence type="ECO:0000259" key="3">
    <source>
        <dbReference type="SMART" id="SM00198"/>
    </source>
</evidence>
<feature type="domain" description="SCP" evidence="3">
    <location>
        <begin position="270"/>
        <end position="422"/>
    </location>
</feature>
<dbReference type="PRINTS" id="PR00837">
    <property type="entry name" value="V5TPXLIKE"/>
</dbReference>
<dbReference type="AlphaFoldDB" id="A0A7E4VK22"/>
<name>A0A7E4VK22_PANRE</name>
<evidence type="ECO:0000256" key="1">
    <source>
        <dbReference type="SAM" id="MobiDB-lite"/>
    </source>
</evidence>
<evidence type="ECO:0000313" key="4">
    <source>
        <dbReference type="Proteomes" id="UP000492821"/>
    </source>
</evidence>
<evidence type="ECO:0000313" key="5">
    <source>
        <dbReference type="WBParaSite" id="Pan_g21886.t1"/>
    </source>
</evidence>
<feature type="compositionally biased region" description="Low complexity" evidence="1">
    <location>
        <begin position="193"/>
        <end position="222"/>
    </location>
</feature>
<sequence length="437" mass="48767">MLLVFGLCLLSLLPTCMTASVQIVVTKYEALSFAEITNKPSETYSFGFCLCAQESKHPDTDAGCDCVSSISGKTAKNSCPKAIYSKSCLHSPESGKCLFATFNRSPSKYLYASVKLGVHQLTEPAWQSLRSSTRQVTAHLAGNTRKRLIKLEYSVFELKNENDATSGTQTPATSQRTTVKPFMFPQSDKKSTVSKATTRTTTTTTTRTTKPTSTTKVVTSTSTPVATVPSRVTNVDPDLHRIQTITDAVRVLQKISRVQRISPPSFDIAGFKNAMLAVHNRFRYMHDAPALTYDPTVEKYAQQYANRLAQIQGCLVHENRRGYGENLFYYASEFTTDPSSMTEAVMRTFYAEGRNYDYKRFKRNHFAVGHFTQMIWKGSSKMGVGIAVSRFNGRRVNACSPKKPTYMMYIVVKYDPLGNIQSEAAYLNNVTPAVRRL</sequence>
<dbReference type="Pfam" id="PF00188">
    <property type="entry name" value="CAP"/>
    <property type="match status" value="1"/>
</dbReference>
<feature type="region of interest" description="Disordered" evidence="1">
    <location>
        <begin position="186"/>
        <end position="222"/>
    </location>
</feature>
<organism evidence="4 5">
    <name type="scientific">Panagrellus redivivus</name>
    <name type="common">Microworm</name>
    <dbReference type="NCBI Taxonomy" id="6233"/>
    <lineage>
        <taxon>Eukaryota</taxon>
        <taxon>Metazoa</taxon>
        <taxon>Ecdysozoa</taxon>
        <taxon>Nematoda</taxon>
        <taxon>Chromadorea</taxon>
        <taxon>Rhabditida</taxon>
        <taxon>Tylenchina</taxon>
        <taxon>Panagrolaimomorpha</taxon>
        <taxon>Panagrolaimoidea</taxon>
        <taxon>Panagrolaimidae</taxon>
        <taxon>Panagrellus</taxon>
    </lineage>
</organism>
<dbReference type="InterPro" id="IPR018244">
    <property type="entry name" value="Allrgn_V5/Tpx1_CS"/>
</dbReference>